<protein>
    <submittedName>
        <fullName evidence="3">HIT domain-containing protein</fullName>
    </submittedName>
</protein>
<dbReference type="OrthoDB" id="9784774at2"/>
<gene>
    <name evidence="3" type="ORF">F3087_33190</name>
</gene>
<evidence type="ECO:0000259" key="2">
    <source>
        <dbReference type="PROSITE" id="PS51084"/>
    </source>
</evidence>
<name>A0A5N0EAB8_9NOCA</name>
<evidence type="ECO:0000313" key="4">
    <source>
        <dbReference type="Proteomes" id="UP000323876"/>
    </source>
</evidence>
<dbReference type="InterPro" id="IPR036265">
    <property type="entry name" value="HIT-like_sf"/>
</dbReference>
<feature type="short sequence motif" description="Histidine triad motif" evidence="1">
    <location>
        <begin position="98"/>
        <end position="102"/>
    </location>
</feature>
<organism evidence="3 4">
    <name type="scientific">Nocardia colli</name>
    <dbReference type="NCBI Taxonomy" id="2545717"/>
    <lineage>
        <taxon>Bacteria</taxon>
        <taxon>Bacillati</taxon>
        <taxon>Actinomycetota</taxon>
        <taxon>Actinomycetes</taxon>
        <taxon>Mycobacteriales</taxon>
        <taxon>Nocardiaceae</taxon>
        <taxon>Nocardia</taxon>
    </lineage>
</organism>
<dbReference type="RefSeq" id="WP_150406066.1">
    <property type="nucleotide sequence ID" value="NZ_VXLC01000019.1"/>
</dbReference>
<dbReference type="Proteomes" id="UP000323876">
    <property type="component" value="Unassembled WGS sequence"/>
</dbReference>
<proteinExistence type="predicted"/>
<comment type="caution">
    <text evidence="3">The sequence shown here is derived from an EMBL/GenBank/DDBJ whole genome shotgun (WGS) entry which is preliminary data.</text>
</comment>
<accession>A0A5N0EAB8</accession>
<keyword evidence="4" id="KW-1185">Reference proteome</keyword>
<reference evidence="3 4" key="1">
    <citation type="submission" date="2019-09" db="EMBL/GenBank/DDBJ databases">
        <authorList>
            <person name="Wang X."/>
        </authorList>
    </citation>
    <scope>NUCLEOTIDE SEQUENCE [LARGE SCALE GENOMIC DNA]</scope>
    <source>
        <strain evidence="3 4">CICC 11023</strain>
    </source>
</reference>
<dbReference type="Pfam" id="PF01230">
    <property type="entry name" value="HIT"/>
    <property type="match status" value="1"/>
</dbReference>
<dbReference type="SUPFAM" id="SSF54197">
    <property type="entry name" value="HIT-like"/>
    <property type="match status" value="1"/>
</dbReference>
<feature type="domain" description="HIT" evidence="2">
    <location>
        <begin position="42"/>
        <end position="113"/>
    </location>
</feature>
<sequence length="147" mass="15998">MGSECAICAKHQGIGPLVGPVIFENDLIIVTHRPLDQASPIPGYLFIETRRHTPTLATLTDPEAAAVGTAVTRAAQALQKELTPEHVFSAITGRTVPHFHQHIFARPLGTPPTIPWTDVDSWPDSPRTTPTALNTLCARLSTHFPRQ</sequence>
<dbReference type="PROSITE" id="PS51084">
    <property type="entry name" value="HIT_2"/>
    <property type="match status" value="1"/>
</dbReference>
<evidence type="ECO:0000256" key="1">
    <source>
        <dbReference type="PROSITE-ProRule" id="PRU00464"/>
    </source>
</evidence>
<dbReference type="Gene3D" id="3.30.428.10">
    <property type="entry name" value="HIT-like"/>
    <property type="match status" value="1"/>
</dbReference>
<dbReference type="InterPro" id="IPR011146">
    <property type="entry name" value="HIT-like"/>
</dbReference>
<dbReference type="EMBL" id="VXLC01000019">
    <property type="protein sequence ID" value="KAA8884461.1"/>
    <property type="molecule type" value="Genomic_DNA"/>
</dbReference>
<evidence type="ECO:0000313" key="3">
    <source>
        <dbReference type="EMBL" id="KAA8884461.1"/>
    </source>
</evidence>
<dbReference type="AlphaFoldDB" id="A0A5N0EAB8"/>
<dbReference type="GO" id="GO:0003824">
    <property type="term" value="F:catalytic activity"/>
    <property type="evidence" value="ECO:0007669"/>
    <property type="project" value="InterPro"/>
</dbReference>